<accession>A0A6N3CZR5</accession>
<dbReference type="Pfam" id="PF06866">
    <property type="entry name" value="DUF1256"/>
    <property type="match status" value="1"/>
</dbReference>
<dbReference type="NCBIfam" id="TIGR02841">
    <property type="entry name" value="spore_YyaC"/>
    <property type="match status" value="1"/>
</dbReference>
<evidence type="ECO:0008006" key="2">
    <source>
        <dbReference type="Google" id="ProtNLM"/>
    </source>
</evidence>
<dbReference type="AlphaFoldDB" id="A0A6N3CZR5"/>
<dbReference type="EMBL" id="CACRTO010000018">
    <property type="protein sequence ID" value="VYU21184.1"/>
    <property type="molecule type" value="Genomic_DNA"/>
</dbReference>
<sequence>MRGVLNIKDTIQYNIPNAYIRISNYLKKYIDENTIIVCIGTDKFIGDCLGPLVGTYLKEQKCPLPIYGTIESPIHALNIHKELKKIDNLHPNSNSNILGVDASLGHGESIGTICIRNEPIYPGRGVGKVLPKVGRTSIVGIIDDSEDSTFFSNKSIRLHFVMEMAKVIASSIMYSITIDKR</sequence>
<dbReference type="SUPFAM" id="SSF53163">
    <property type="entry name" value="HybD-like"/>
    <property type="match status" value="1"/>
</dbReference>
<proteinExistence type="predicted"/>
<reference evidence="1" key="1">
    <citation type="submission" date="2019-11" db="EMBL/GenBank/DDBJ databases">
        <authorList>
            <person name="Feng L."/>
        </authorList>
    </citation>
    <scope>NUCLEOTIDE SEQUENCE</scope>
    <source>
        <strain evidence="1">CTertiumLFYP3</strain>
    </source>
</reference>
<name>A0A6N3CZR5_9CLOT</name>
<dbReference type="InterPro" id="IPR009665">
    <property type="entry name" value="YyaC"/>
</dbReference>
<gene>
    <name evidence="1" type="ORF">CTLFYP3_01764</name>
</gene>
<organism evidence="1">
    <name type="scientific">Clostridium tertium</name>
    <dbReference type="NCBI Taxonomy" id="1559"/>
    <lineage>
        <taxon>Bacteria</taxon>
        <taxon>Bacillati</taxon>
        <taxon>Bacillota</taxon>
        <taxon>Clostridia</taxon>
        <taxon>Eubacteriales</taxon>
        <taxon>Clostridiaceae</taxon>
        <taxon>Clostridium</taxon>
    </lineage>
</organism>
<evidence type="ECO:0000313" key="1">
    <source>
        <dbReference type="EMBL" id="VYU21184.1"/>
    </source>
</evidence>
<protein>
    <recommendedName>
        <fullName evidence="2">Sporulation protein YyaC</fullName>
    </recommendedName>
</protein>
<dbReference type="InterPro" id="IPR023430">
    <property type="entry name" value="Pept_HybD-like_dom_sf"/>
</dbReference>